<dbReference type="NCBIfam" id="TIGR00071">
    <property type="entry name" value="hisT_truA"/>
    <property type="match status" value="1"/>
</dbReference>
<dbReference type="InterPro" id="IPR020094">
    <property type="entry name" value="TruA/RsuA/RluB/E/F_N"/>
</dbReference>
<gene>
    <name evidence="4" type="primary">truA</name>
    <name evidence="9" type="ORF">SAMN04487772_10439</name>
</gene>
<comment type="subunit">
    <text evidence="4">Homodimer.</text>
</comment>
<evidence type="ECO:0000256" key="4">
    <source>
        <dbReference type="HAMAP-Rule" id="MF_00171"/>
    </source>
</evidence>
<organism evidence="9 10">
    <name type="scientific">[Clostridium] polysaccharolyticum</name>
    <dbReference type="NCBI Taxonomy" id="29364"/>
    <lineage>
        <taxon>Bacteria</taxon>
        <taxon>Bacillati</taxon>
        <taxon>Bacillota</taxon>
        <taxon>Clostridia</taxon>
        <taxon>Lachnospirales</taxon>
        <taxon>Lachnospiraceae</taxon>
    </lineage>
</organism>
<feature type="domain" description="Pseudouridine synthase I TruA alpha/beta" evidence="8">
    <location>
        <begin position="11"/>
        <end position="103"/>
    </location>
</feature>
<evidence type="ECO:0000259" key="8">
    <source>
        <dbReference type="Pfam" id="PF01416"/>
    </source>
</evidence>
<dbReference type="GO" id="GO:0031119">
    <property type="term" value="P:tRNA pseudouridine synthesis"/>
    <property type="evidence" value="ECO:0007669"/>
    <property type="project" value="UniProtKB-UniRule"/>
</dbReference>
<comment type="function">
    <text evidence="4">Formation of pseudouridine at positions 38, 39 and 40 in the anticodon stem and loop of transfer RNAs.</text>
</comment>
<comment type="similarity">
    <text evidence="1 4 7">Belongs to the tRNA pseudouridine synthase TruA family.</text>
</comment>
<dbReference type="Proteomes" id="UP000199800">
    <property type="component" value="Unassembled WGS sequence"/>
</dbReference>
<keyword evidence="3 4" id="KW-0413">Isomerase</keyword>
<feature type="active site" description="Nucleophile" evidence="4 5">
    <location>
        <position position="54"/>
    </location>
</feature>
<keyword evidence="2 4" id="KW-0819">tRNA processing</keyword>
<dbReference type="AlphaFoldDB" id="A0A1H9ZP52"/>
<dbReference type="RefSeq" id="WP_092476531.1">
    <property type="nucleotide sequence ID" value="NZ_FOHN01000004.1"/>
</dbReference>
<feature type="binding site" evidence="4 6">
    <location>
        <position position="112"/>
    </location>
    <ligand>
        <name>substrate</name>
    </ligand>
</feature>
<dbReference type="STRING" id="29364.SAMN04487772_10439"/>
<keyword evidence="10" id="KW-1185">Reference proteome</keyword>
<dbReference type="HAMAP" id="MF_00171">
    <property type="entry name" value="TruA"/>
    <property type="match status" value="1"/>
</dbReference>
<dbReference type="FunFam" id="3.30.70.580:FF:000001">
    <property type="entry name" value="tRNA pseudouridine synthase A"/>
    <property type="match status" value="1"/>
</dbReference>
<protein>
    <recommendedName>
        <fullName evidence="4">tRNA pseudouridine synthase A</fullName>
        <ecNumber evidence="4">5.4.99.12</ecNumber>
    </recommendedName>
    <alternativeName>
        <fullName evidence="4">tRNA pseudouridine(38-40) synthase</fullName>
    </alternativeName>
    <alternativeName>
        <fullName evidence="4">tRNA pseudouridylate synthase I</fullName>
    </alternativeName>
    <alternativeName>
        <fullName evidence="4">tRNA-uridine isomerase I</fullName>
    </alternativeName>
</protein>
<dbReference type="PANTHER" id="PTHR11142:SF0">
    <property type="entry name" value="TRNA PSEUDOURIDINE SYNTHASE-LIKE 1"/>
    <property type="match status" value="1"/>
</dbReference>
<evidence type="ECO:0000313" key="10">
    <source>
        <dbReference type="Proteomes" id="UP000199800"/>
    </source>
</evidence>
<dbReference type="SUPFAM" id="SSF55120">
    <property type="entry name" value="Pseudouridine synthase"/>
    <property type="match status" value="1"/>
</dbReference>
<evidence type="ECO:0000256" key="3">
    <source>
        <dbReference type="ARBA" id="ARBA00023235"/>
    </source>
</evidence>
<dbReference type="GO" id="GO:0160147">
    <property type="term" value="F:tRNA pseudouridine(38-40) synthase activity"/>
    <property type="evidence" value="ECO:0007669"/>
    <property type="project" value="UniProtKB-EC"/>
</dbReference>
<evidence type="ECO:0000256" key="1">
    <source>
        <dbReference type="ARBA" id="ARBA00009375"/>
    </source>
</evidence>
<dbReference type="Gene3D" id="3.30.70.660">
    <property type="entry name" value="Pseudouridine synthase I, catalytic domain, C-terminal subdomain"/>
    <property type="match status" value="1"/>
</dbReference>
<dbReference type="Pfam" id="PF01416">
    <property type="entry name" value="PseudoU_synth_1"/>
    <property type="match status" value="2"/>
</dbReference>
<evidence type="ECO:0000256" key="5">
    <source>
        <dbReference type="PIRSR" id="PIRSR001430-1"/>
    </source>
</evidence>
<sequence>MKHNYRLRICYDGTRYNGWQKQGNTDCTIQGLLEDELEKYLQEKVDLKGSGRTDAGVHALCQVANFYIRKDVECSLLKQHLNRILPEDIRILEVDEVSIDFHSRKSAVEKTYEYCIWNSNNKNVFYRRYAYSVESPLNIRKMEQAAKLLCGTHDFLGFSSMKKSKKSTVRTVTKISFEQRKELLAISFTGSGFLYHMVRIMAGTLIEVGLEKKEPEAVLEVLEKRERVLAGMTVPARGLRLVSVNYM</sequence>
<proteinExistence type="inferred from homology"/>
<dbReference type="InterPro" id="IPR020103">
    <property type="entry name" value="PsdUridine_synth_cat_dom_sf"/>
</dbReference>
<name>A0A1H9ZP52_9FIRM</name>
<dbReference type="Gene3D" id="3.30.70.580">
    <property type="entry name" value="Pseudouridine synthase I, catalytic domain, N-terminal subdomain"/>
    <property type="match status" value="1"/>
</dbReference>
<dbReference type="InterPro" id="IPR020097">
    <property type="entry name" value="PsdUridine_synth_TruA_a/b_dom"/>
</dbReference>
<dbReference type="InterPro" id="IPR001406">
    <property type="entry name" value="PsdUridine_synth_TruA"/>
</dbReference>
<evidence type="ECO:0000313" key="9">
    <source>
        <dbReference type="EMBL" id="SES83517.1"/>
    </source>
</evidence>
<evidence type="ECO:0000256" key="2">
    <source>
        <dbReference type="ARBA" id="ARBA00022694"/>
    </source>
</evidence>
<comment type="catalytic activity">
    <reaction evidence="4 7">
        <text>uridine(38/39/40) in tRNA = pseudouridine(38/39/40) in tRNA</text>
        <dbReference type="Rhea" id="RHEA:22376"/>
        <dbReference type="Rhea" id="RHEA-COMP:10085"/>
        <dbReference type="Rhea" id="RHEA-COMP:10087"/>
        <dbReference type="ChEBI" id="CHEBI:65314"/>
        <dbReference type="ChEBI" id="CHEBI:65315"/>
        <dbReference type="EC" id="5.4.99.12"/>
    </reaction>
</comment>
<dbReference type="GO" id="GO:0003723">
    <property type="term" value="F:RNA binding"/>
    <property type="evidence" value="ECO:0007669"/>
    <property type="project" value="InterPro"/>
</dbReference>
<dbReference type="OrthoDB" id="9811823at2"/>
<reference evidence="9 10" key="1">
    <citation type="submission" date="2016-10" db="EMBL/GenBank/DDBJ databases">
        <authorList>
            <person name="de Groot N.N."/>
        </authorList>
    </citation>
    <scope>NUCLEOTIDE SEQUENCE [LARGE SCALE GENOMIC DNA]</scope>
    <source>
        <strain evidence="9 10">DSM 1801</strain>
    </source>
</reference>
<dbReference type="InterPro" id="IPR020095">
    <property type="entry name" value="PsdUridine_synth_TruA_C"/>
</dbReference>
<evidence type="ECO:0000256" key="7">
    <source>
        <dbReference type="RuleBase" id="RU003792"/>
    </source>
</evidence>
<feature type="domain" description="Pseudouridine synthase I TruA alpha/beta" evidence="8">
    <location>
        <begin position="145"/>
        <end position="246"/>
    </location>
</feature>
<dbReference type="PIRSF" id="PIRSF001430">
    <property type="entry name" value="tRNA_psdUrid_synth"/>
    <property type="match status" value="1"/>
</dbReference>
<dbReference type="CDD" id="cd02570">
    <property type="entry name" value="PseudoU_synth_EcTruA"/>
    <property type="match status" value="1"/>
</dbReference>
<evidence type="ECO:0000256" key="6">
    <source>
        <dbReference type="PIRSR" id="PIRSR001430-2"/>
    </source>
</evidence>
<dbReference type="EMBL" id="FOHN01000004">
    <property type="protein sequence ID" value="SES83517.1"/>
    <property type="molecule type" value="Genomic_DNA"/>
</dbReference>
<comment type="caution">
    <text evidence="4">Lacks conserved residue(s) required for the propagation of feature annotation.</text>
</comment>
<dbReference type="PANTHER" id="PTHR11142">
    <property type="entry name" value="PSEUDOURIDYLATE SYNTHASE"/>
    <property type="match status" value="1"/>
</dbReference>
<accession>A0A1H9ZP52</accession>
<dbReference type="EC" id="5.4.99.12" evidence="4"/>